<dbReference type="EMBL" id="CYKH01001430">
    <property type="protein sequence ID" value="CUG87076.1"/>
    <property type="molecule type" value="Genomic_DNA"/>
</dbReference>
<dbReference type="OMA" id="REFMFIA"/>
<feature type="chain" id="PRO_5013040106" evidence="7">
    <location>
        <begin position="16"/>
        <end position="494"/>
    </location>
</feature>
<keyword evidence="5" id="KW-0560">Oxidoreductase</keyword>
<dbReference type="InterPro" id="IPR036188">
    <property type="entry name" value="FAD/NAD-bd_sf"/>
</dbReference>
<reference evidence="10" key="1">
    <citation type="submission" date="2015-09" db="EMBL/GenBank/DDBJ databases">
        <authorList>
            <consortium name="Pathogen Informatics"/>
        </authorList>
    </citation>
    <scope>NUCLEOTIDE SEQUENCE [LARGE SCALE GENOMIC DNA]</scope>
    <source>
        <strain evidence="10">Lake Konstanz</strain>
    </source>
</reference>
<evidence type="ECO:0000256" key="2">
    <source>
        <dbReference type="ARBA" id="ARBA00022630"/>
    </source>
</evidence>
<evidence type="ECO:0000256" key="5">
    <source>
        <dbReference type="ARBA" id="ARBA00023002"/>
    </source>
</evidence>
<keyword evidence="6 9" id="KW-0503">Monooxygenase</keyword>
<evidence type="ECO:0000256" key="7">
    <source>
        <dbReference type="SAM" id="SignalP"/>
    </source>
</evidence>
<keyword evidence="2" id="KW-0285">Flavoprotein</keyword>
<dbReference type="PANTHER" id="PTHR46028">
    <property type="entry name" value="KYNURENINE 3-MONOOXYGENASE"/>
    <property type="match status" value="1"/>
</dbReference>
<organism evidence="9 10">
    <name type="scientific">Bodo saltans</name>
    <name type="common">Flagellated protozoan</name>
    <dbReference type="NCBI Taxonomy" id="75058"/>
    <lineage>
        <taxon>Eukaryota</taxon>
        <taxon>Discoba</taxon>
        <taxon>Euglenozoa</taxon>
        <taxon>Kinetoplastea</taxon>
        <taxon>Metakinetoplastina</taxon>
        <taxon>Eubodonida</taxon>
        <taxon>Bodonidae</taxon>
        <taxon>Bodo</taxon>
    </lineage>
</organism>
<protein>
    <submittedName>
        <fullName evidence="9">Kynurenine 3-monooxygenase, putative</fullName>
    </submittedName>
</protein>
<dbReference type="VEuPathDB" id="TriTrypDB:BSAL_08210"/>
<evidence type="ECO:0000256" key="1">
    <source>
        <dbReference type="ARBA" id="ARBA00001974"/>
    </source>
</evidence>
<dbReference type="Gene3D" id="3.50.50.60">
    <property type="entry name" value="FAD/NAD(P)-binding domain"/>
    <property type="match status" value="1"/>
</dbReference>
<feature type="domain" description="FAD-binding" evidence="8">
    <location>
        <begin position="3"/>
        <end position="340"/>
    </location>
</feature>
<comment type="cofactor">
    <cofactor evidence="1">
        <name>FAD</name>
        <dbReference type="ChEBI" id="CHEBI:57692"/>
    </cofactor>
</comment>
<dbReference type="PANTHER" id="PTHR46028:SF2">
    <property type="entry name" value="KYNURENINE 3-MONOOXYGENASE"/>
    <property type="match status" value="1"/>
</dbReference>
<dbReference type="OrthoDB" id="10053569at2759"/>
<keyword evidence="7" id="KW-0732">Signal</keyword>
<dbReference type="Pfam" id="PF01494">
    <property type="entry name" value="FAD_binding_3"/>
    <property type="match status" value="1"/>
</dbReference>
<accession>A0A0S4J6N4</accession>
<evidence type="ECO:0000313" key="9">
    <source>
        <dbReference type="EMBL" id="CUG87076.1"/>
    </source>
</evidence>
<evidence type="ECO:0000256" key="3">
    <source>
        <dbReference type="ARBA" id="ARBA00022827"/>
    </source>
</evidence>
<feature type="signal peptide" evidence="7">
    <location>
        <begin position="1"/>
        <end position="15"/>
    </location>
</feature>
<sequence length="494" mass="55071">MHILINGGGLAGALAAVFFLQHTKQVTVVEKRSDIRKATAESGRSINLILTSRGLFALRQVNLEAAALKLCVPVEGRSIHTQQGQEQFQPYGVSPNEVNYSVSRTQLNAMLIEEAERRGARFFFEHELTSIDFSNNCASYKCPSGTLSMRADVIFGADGVGSPVRQRMIKQLAAEGVKASETMERLGISYKELTFPHVVGEGNKRVYAMNQRGLHIWPRGAHFLMALADKSETFTGTMYLPDGSAELAVPSTGVPTFDDLKNDASQYEALIAKYYPDVPKLVPDYKQQLSSRDHGFLATLRTTHWHYKGQVCLFGDAAHGVVPFFGQGMNLAFESVVVLNRFISQHGLSKDGLETAFQRFFDHHYHSAVSIANMAIENFTEMSFKVSQAEFLKRKQIENAVESKFPKLLRSRYYMVTKTLIPYQLVQAAGPRVESCINDLQALCASKNTTVDKLPDEVVIAVIDKHLTPFFQEHRIVVGDTAMEYYPPSTRSKV</sequence>
<evidence type="ECO:0000313" key="10">
    <source>
        <dbReference type="Proteomes" id="UP000051952"/>
    </source>
</evidence>
<dbReference type="GO" id="GO:0071949">
    <property type="term" value="F:FAD binding"/>
    <property type="evidence" value="ECO:0007669"/>
    <property type="project" value="InterPro"/>
</dbReference>
<dbReference type="Proteomes" id="UP000051952">
    <property type="component" value="Unassembled WGS sequence"/>
</dbReference>
<keyword evidence="3" id="KW-0274">FAD</keyword>
<name>A0A0S4J6N4_BODSA</name>
<keyword evidence="4" id="KW-0521">NADP</keyword>
<dbReference type="PRINTS" id="PR00420">
    <property type="entry name" value="RNGMNOXGNASE"/>
</dbReference>
<gene>
    <name evidence="9" type="ORF">BSAL_08210</name>
</gene>
<dbReference type="GO" id="GO:0070189">
    <property type="term" value="P:kynurenine metabolic process"/>
    <property type="evidence" value="ECO:0007669"/>
    <property type="project" value="TreeGrafter"/>
</dbReference>
<dbReference type="AlphaFoldDB" id="A0A0S4J6N4"/>
<dbReference type="GO" id="GO:0004502">
    <property type="term" value="F:kynurenine 3-monooxygenase activity"/>
    <property type="evidence" value="ECO:0007669"/>
    <property type="project" value="TreeGrafter"/>
</dbReference>
<keyword evidence="10" id="KW-1185">Reference proteome</keyword>
<evidence type="ECO:0000256" key="6">
    <source>
        <dbReference type="ARBA" id="ARBA00023033"/>
    </source>
</evidence>
<dbReference type="SUPFAM" id="SSF51905">
    <property type="entry name" value="FAD/NAD(P)-binding domain"/>
    <property type="match status" value="1"/>
</dbReference>
<evidence type="ECO:0000259" key="8">
    <source>
        <dbReference type="Pfam" id="PF01494"/>
    </source>
</evidence>
<dbReference type="InterPro" id="IPR002938">
    <property type="entry name" value="FAD-bd"/>
</dbReference>
<evidence type="ECO:0000256" key="4">
    <source>
        <dbReference type="ARBA" id="ARBA00022857"/>
    </source>
</evidence>
<proteinExistence type="predicted"/>